<protein>
    <recommendedName>
        <fullName evidence="2">KAP NTPase domain-containing protein</fullName>
    </recommendedName>
</protein>
<dbReference type="InterPro" id="IPR027417">
    <property type="entry name" value="P-loop_NTPase"/>
</dbReference>
<gene>
    <name evidence="3" type="ORF">N866_00490</name>
</gene>
<sequence length="628" mass="68194">MSGGHNALWSDEPTGRDLLSFMAVAEAVADAVLDDALDPIALGLSGSWGSGKTSVLELVKQEVQKRAEAAATSVLVVPTQPWSYDPTVGPKESLIAEVLDALRSKIDTGAGEDAQNLLRRLTKRVKWAKAFKMAALTSITLQLPKVEDILDLINEDSVEGEEEPAERGLAQFREEFAELLQSDGLKHISRVVVLVDDLDRCLPETVVETLEAIRLFLSAPGMSFVIAADEDRVADAIQKRLGTPEARRGGGETPAELYLHKIVQTTIPIPALSQFDTQAYLFLLLAESKLKADTFAALVDSTADLRMQAGSLDDLALPEGADLAEERATASRLTPLLYEKFHGNPRRIKRFLNDLHVRQSVASRRGITLAADAVAKLMMLERLLDDDFKTVLGWLAQTRLRDQLDALDRAANEAVPTEVTEPQDEEPATPSKKKAAAKPAAVVETPAPAPEAQFSDSLIRWAKLPPKLDATDISGYLYLAASFAGIELVSSALPERLRDIASALTSSVQVDRTAITDDALRAITPADARLLIAYLGGLTRDQPIVQKYAVPGILRLAKTHSGIEDGVISALKLLPPREVKVATVMLLKPENGGRYEPVLAAWDVDSATPQVREVIKSVREHWSTFDGN</sequence>
<evidence type="ECO:0000259" key="2">
    <source>
        <dbReference type="Pfam" id="PF07693"/>
    </source>
</evidence>
<organism evidence="3 4">
    <name type="scientific">Actinotalea ferrariae CF5-4</name>
    <dbReference type="NCBI Taxonomy" id="948458"/>
    <lineage>
        <taxon>Bacteria</taxon>
        <taxon>Bacillati</taxon>
        <taxon>Actinomycetota</taxon>
        <taxon>Actinomycetes</taxon>
        <taxon>Micrococcales</taxon>
        <taxon>Cellulomonadaceae</taxon>
        <taxon>Actinotalea</taxon>
    </lineage>
</organism>
<proteinExistence type="predicted"/>
<accession>A0A021VZ28</accession>
<evidence type="ECO:0000313" key="3">
    <source>
        <dbReference type="EMBL" id="EYR65285.1"/>
    </source>
</evidence>
<name>A0A021VZ28_9CELL</name>
<dbReference type="Pfam" id="PF07693">
    <property type="entry name" value="KAP_NTPase"/>
    <property type="match status" value="1"/>
</dbReference>
<dbReference type="AlphaFoldDB" id="A0A021VZ28"/>
<dbReference type="Gene3D" id="3.40.50.300">
    <property type="entry name" value="P-loop containing nucleotide triphosphate hydrolases"/>
    <property type="match status" value="1"/>
</dbReference>
<dbReference type="PANTHER" id="PTHR22674:SF6">
    <property type="entry name" value="NTPASE KAP FAMILY P-LOOP DOMAIN-CONTAINING PROTEIN 1"/>
    <property type="match status" value="1"/>
</dbReference>
<evidence type="ECO:0000256" key="1">
    <source>
        <dbReference type="SAM" id="MobiDB-lite"/>
    </source>
</evidence>
<dbReference type="OrthoDB" id="88903at2"/>
<comment type="caution">
    <text evidence="3">The sequence shown here is derived from an EMBL/GenBank/DDBJ whole genome shotgun (WGS) entry which is preliminary data.</text>
</comment>
<feature type="compositionally biased region" description="Low complexity" evidence="1">
    <location>
        <begin position="437"/>
        <end position="447"/>
    </location>
</feature>
<keyword evidence="4" id="KW-1185">Reference proteome</keyword>
<dbReference type="RefSeq" id="WP_034221052.1">
    <property type="nucleotide sequence ID" value="NZ_AXCW01000001.1"/>
</dbReference>
<reference evidence="3 4" key="1">
    <citation type="submission" date="2014-01" db="EMBL/GenBank/DDBJ databases">
        <title>Actinotalea ferrariae CF5-4.</title>
        <authorList>
            <person name="Chen F."/>
            <person name="Li Y."/>
            <person name="Wang G."/>
        </authorList>
    </citation>
    <scope>NUCLEOTIDE SEQUENCE [LARGE SCALE GENOMIC DNA]</scope>
    <source>
        <strain evidence="3 4">CF5-4</strain>
    </source>
</reference>
<dbReference type="PANTHER" id="PTHR22674">
    <property type="entry name" value="NTPASE, KAP FAMILY P-LOOP DOMAIN-CONTAINING 1"/>
    <property type="match status" value="1"/>
</dbReference>
<dbReference type="SUPFAM" id="SSF52540">
    <property type="entry name" value="P-loop containing nucleoside triphosphate hydrolases"/>
    <property type="match status" value="1"/>
</dbReference>
<feature type="region of interest" description="Disordered" evidence="1">
    <location>
        <begin position="412"/>
        <end position="447"/>
    </location>
</feature>
<dbReference type="EMBL" id="AXCW01000001">
    <property type="protein sequence ID" value="EYR65285.1"/>
    <property type="molecule type" value="Genomic_DNA"/>
</dbReference>
<dbReference type="InterPro" id="IPR011646">
    <property type="entry name" value="KAP_P-loop"/>
</dbReference>
<dbReference type="InterPro" id="IPR052754">
    <property type="entry name" value="NTPase_KAP_P-loop"/>
</dbReference>
<evidence type="ECO:0000313" key="4">
    <source>
        <dbReference type="Proteomes" id="UP000019753"/>
    </source>
</evidence>
<feature type="domain" description="KAP NTPase" evidence="2">
    <location>
        <begin position="23"/>
        <end position="361"/>
    </location>
</feature>
<dbReference type="Proteomes" id="UP000019753">
    <property type="component" value="Unassembled WGS sequence"/>
</dbReference>